<dbReference type="AlphaFoldDB" id="A0A7C2K6E6"/>
<sequence>MEKIIVIGGSGFIGQAIQQCVLGQKKKNSFVFSYYLHPEKINDNLEKIQINLLQPNTIKLVKDYPIALYVAGSGDHRLASISPSLDLELNVKTFLNFLEQFKGNLVLLSSQAVYYGLKGEISEDVKHLPTVPYGLSKKAIEAYAEYFFMKRKLSKLWILRLMYAFGEGEKEQRLIPRCARAALTGEKVIIFGKGNSLLNPLPSSFVAEILIKAIEHIKNEEDGFFEVTNLNYPRKVRVIDVVRFLQSIKNFNYTISKKREEMPIEFYGSIKKICTYMKKWNVQFPDLGINLKRYFTKLTKGT</sequence>
<dbReference type="InterPro" id="IPR036291">
    <property type="entry name" value="NAD(P)-bd_dom_sf"/>
</dbReference>
<proteinExistence type="inferred from homology"/>
<comment type="similarity">
    <text evidence="1">Belongs to the NAD(P)-dependent epimerase/dehydratase family.</text>
</comment>
<evidence type="ECO:0000313" key="3">
    <source>
        <dbReference type="EMBL" id="HEN28969.1"/>
    </source>
</evidence>
<dbReference type="EMBL" id="DSOL01000286">
    <property type="protein sequence ID" value="HEN28969.1"/>
    <property type="molecule type" value="Genomic_DNA"/>
</dbReference>
<dbReference type="InterPro" id="IPR001509">
    <property type="entry name" value="Epimerase_deHydtase"/>
</dbReference>
<reference evidence="3" key="1">
    <citation type="journal article" date="2020" name="mSystems">
        <title>Genome- and Community-Level Interaction Insights into Carbon Utilization and Element Cycling Functions of Hydrothermarchaeota in Hydrothermal Sediment.</title>
        <authorList>
            <person name="Zhou Z."/>
            <person name="Liu Y."/>
            <person name="Xu W."/>
            <person name="Pan J."/>
            <person name="Luo Z.H."/>
            <person name="Li M."/>
        </authorList>
    </citation>
    <scope>NUCLEOTIDE SEQUENCE [LARGE SCALE GENOMIC DNA]</scope>
    <source>
        <strain evidence="3">SpSt-34</strain>
    </source>
</reference>
<comment type="caution">
    <text evidence="3">The sequence shown here is derived from an EMBL/GenBank/DDBJ whole genome shotgun (WGS) entry which is preliminary data.</text>
</comment>
<protein>
    <submittedName>
        <fullName evidence="3">NAD(P)-dependent oxidoreductase</fullName>
    </submittedName>
</protein>
<organism evidence="3">
    <name type="scientific">candidate division WOR-3 bacterium</name>
    <dbReference type="NCBI Taxonomy" id="2052148"/>
    <lineage>
        <taxon>Bacteria</taxon>
        <taxon>Bacteria division WOR-3</taxon>
    </lineage>
</organism>
<dbReference type="PANTHER" id="PTHR43000">
    <property type="entry name" value="DTDP-D-GLUCOSE 4,6-DEHYDRATASE-RELATED"/>
    <property type="match status" value="1"/>
</dbReference>
<feature type="domain" description="NAD-dependent epimerase/dehydratase" evidence="2">
    <location>
        <begin position="4"/>
        <end position="220"/>
    </location>
</feature>
<dbReference type="Gene3D" id="3.40.50.720">
    <property type="entry name" value="NAD(P)-binding Rossmann-like Domain"/>
    <property type="match status" value="1"/>
</dbReference>
<evidence type="ECO:0000256" key="1">
    <source>
        <dbReference type="ARBA" id="ARBA00007637"/>
    </source>
</evidence>
<dbReference type="SUPFAM" id="SSF51735">
    <property type="entry name" value="NAD(P)-binding Rossmann-fold domains"/>
    <property type="match status" value="1"/>
</dbReference>
<evidence type="ECO:0000259" key="2">
    <source>
        <dbReference type="Pfam" id="PF01370"/>
    </source>
</evidence>
<dbReference type="Pfam" id="PF01370">
    <property type="entry name" value="Epimerase"/>
    <property type="match status" value="1"/>
</dbReference>
<accession>A0A7C2K6E6</accession>
<gene>
    <name evidence="3" type="ORF">ENQ77_10070</name>
</gene>
<name>A0A7C2K6E6_UNCW3</name>